<proteinExistence type="predicted"/>
<sequence>MGFSFKRIVSQEKQAIIDLAECGGLTAEQINELLSWTGEAAGDVQIKFRNEIIGSRSLRNAAIRGCPVCLRNDADSDLKIPARAMTMRGDWQFREVSMCVEHEHLLVQLWERSNLSERYDNSARLTEILPDILSGKLDVPCERPSQYDLWLDQRLETSRDPTWLSDKSVYAASIFCRLLGAELLRADDTPDDDLASTTRVAQAKGFAVAHQGEIAIEDALQSLAAHANGRGDEAKKAFGQLYSDLNTLYLDKQAFAPFRRILRDCILSIWPVAAGEAVLGIVQHERKLHSIHTASKETGIGPFLLEQFLVHAGAFKVNDPRPLARRTFSAEMYAELLAEIPTLVGPIEMRKAMGATLPQLKSLEADGVLVPRIDISTIKSPWRIGDGLELVEELDALACSVSSSDDRWETVQMAKKRSNVGVGAIIAAARSGQLQLGRYSDVVGYAGFCVLKFEIDTIAPLKHQQRKSFAAQKGHVSPAAFGRSVGIRESGWFETLFHGGHTPATRLPHPKTGRELTFVSVSDAAAFHKRFLTGATMEKEYGVHRRSLFAKLRAARVDSFRPEHQDFGQIYLRKDVEAILGTTITQDSS</sequence>
<dbReference type="eggNOG" id="ENOG502ZA2F">
    <property type="taxonomic scope" value="Bacteria"/>
</dbReference>
<dbReference type="Proteomes" id="UP000027734">
    <property type="component" value="Unassembled WGS sequence"/>
</dbReference>
<evidence type="ECO:0000313" key="3">
    <source>
        <dbReference type="Proteomes" id="UP000027734"/>
    </source>
</evidence>
<reference evidence="2 3" key="1">
    <citation type="submission" date="2014-01" db="EMBL/GenBank/DDBJ databases">
        <title>Sulfitobacter donghicola JCM 14565 Genome Sequencing.</title>
        <authorList>
            <person name="Lai Q."/>
            <person name="Hong Z."/>
        </authorList>
    </citation>
    <scope>NUCLEOTIDE SEQUENCE [LARGE SCALE GENOMIC DNA]</scope>
    <source>
        <strain evidence="2 3">JCM 14565</strain>
    </source>
</reference>
<gene>
    <name evidence="2" type="ORF">DSW25_11700</name>
</gene>
<evidence type="ECO:0000259" key="1">
    <source>
        <dbReference type="Pfam" id="PF06527"/>
    </source>
</evidence>
<dbReference type="InterPro" id="IPR009492">
    <property type="entry name" value="TniQ"/>
</dbReference>
<name>A0A073IH93_9RHOB</name>
<keyword evidence="3" id="KW-1185">Reference proteome</keyword>
<organism evidence="2 3">
    <name type="scientific">Sulfitobacter donghicola DSW-25 = KCTC 12864 = JCM 14565</name>
    <dbReference type="NCBI Taxonomy" id="1300350"/>
    <lineage>
        <taxon>Bacteria</taxon>
        <taxon>Pseudomonadati</taxon>
        <taxon>Pseudomonadota</taxon>
        <taxon>Alphaproteobacteria</taxon>
        <taxon>Rhodobacterales</taxon>
        <taxon>Roseobacteraceae</taxon>
        <taxon>Sulfitobacter</taxon>
    </lineage>
</organism>
<dbReference type="Pfam" id="PF06527">
    <property type="entry name" value="TniQ"/>
    <property type="match status" value="1"/>
</dbReference>
<feature type="domain" description="TniQ" evidence="1">
    <location>
        <begin position="18"/>
        <end position="106"/>
    </location>
</feature>
<dbReference type="STRING" id="1300350.Z948_1268"/>
<evidence type="ECO:0000313" key="2">
    <source>
        <dbReference type="EMBL" id="KEJ89139.1"/>
    </source>
</evidence>
<protein>
    <recommendedName>
        <fullName evidence="1">TniQ domain-containing protein</fullName>
    </recommendedName>
</protein>
<dbReference type="EMBL" id="JAMC01000004">
    <property type="protein sequence ID" value="KEJ89139.1"/>
    <property type="molecule type" value="Genomic_DNA"/>
</dbReference>
<dbReference type="AlphaFoldDB" id="A0A073IH93"/>
<accession>A0A073IH93</accession>
<comment type="caution">
    <text evidence="2">The sequence shown here is derived from an EMBL/GenBank/DDBJ whole genome shotgun (WGS) entry which is preliminary data.</text>
</comment>